<proteinExistence type="predicted"/>
<comment type="caution">
    <text evidence="2">The sequence shown here is derived from an EMBL/GenBank/DDBJ whole genome shotgun (WGS) entry which is preliminary data.</text>
</comment>
<reference evidence="2 3" key="1">
    <citation type="journal article" date="2021" name="Int. J. Syst. Evol. Microbiol.">
        <title>Lentilactobacillus fungorum sp. nov., isolated from spent mushroom substrates.</title>
        <authorList>
            <person name="Tohno M."/>
            <person name="Tanizawa Y."/>
            <person name="Kojima Y."/>
            <person name="Sakamoto M."/>
            <person name="Ohkuma M."/>
            <person name="Kobayashi H."/>
        </authorList>
    </citation>
    <scope>NUCLEOTIDE SEQUENCE [LARGE SCALE GENOMIC DNA]</scope>
    <source>
        <strain evidence="2 3">YK48G</strain>
    </source>
</reference>
<dbReference type="PANTHER" id="PTHR43305">
    <property type="entry name" value="FAMILY N-ACETYLTRANSFERASE, PUTATIVE (AFU_ORTHOLOGUE AFUA_2G01380)-RELATED"/>
    <property type="match status" value="1"/>
</dbReference>
<dbReference type="InterPro" id="IPR052777">
    <property type="entry name" value="Acetyltransferase_Enz"/>
</dbReference>
<dbReference type="InterPro" id="IPR000182">
    <property type="entry name" value="GNAT_dom"/>
</dbReference>
<evidence type="ECO:0000313" key="3">
    <source>
        <dbReference type="Proteomes" id="UP000604765"/>
    </source>
</evidence>
<organism evidence="2 3">
    <name type="scientific">Lentilactobacillus fungorum</name>
    <dbReference type="NCBI Taxonomy" id="2201250"/>
    <lineage>
        <taxon>Bacteria</taxon>
        <taxon>Bacillati</taxon>
        <taxon>Bacillota</taxon>
        <taxon>Bacilli</taxon>
        <taxon>Lactobacillales</taxon>
        <taxon>Lactobacillaceae</taxon>
        <taxon>Lentilactobacillus</taxon>
    </lineage>
</organism>
<dbReference type="InterPro" id="IPR016181">
    <property type="entry name" value="Acyl_CoA_acyltransferase"/>
</dbReference>
<gene>
    <name evidence="2" type="ORF">YK48G_19230</name>
</gene>
<dbReference type="Pfam" id="PF00583">
    <property type="entry name" value="Acetyltransf_1"/>
    <property type="match status" value="1"/>
</dbReference>
<keyword evidence="3" id="KW-1185">Reference proteome</keyword>
<protein>
    <submittedName>
        <fullName evidence="2">Acetyltransferase CD1211</fullName>
    </submittedName>
</protein>
<sequence>MQAQVDHNSKVCYQHANSQADFQAAKQLFMEYAHSLDFELTFQDFADELNDLATRYHQPKGDLILAVVDHQLAGVVTVHEFEPGIAEMKRLYVRDAYRRLGIGQELVARILASAKALGYQAIRLDTLKSMQGALKIYRAAGFQPIAPYRFNPLKGAMYFELKFR</sequence>
<dbReference type="Proteomes" id="UP000604765">
    <property type="component" value="Unassembled WGS sequence"/>
</dbReference>
<evidence type="ECO:0000313" key="2">
    <source>
        <dbReference type="EMBL" id="GHP14498.1"/>
    </source>
</evidence>
<feature type="domain" description="N-acetyltransferase" evidence="1">
    <location>
        <begin position="11"/>
        <end position="164"/>
    </location>
</feature>
<evidence type="ECO:0000259" key="1">
    <source>
        <dbReference type="PROSITE" id="PS51186"/>
    </source>
</evidence>
<name>A0ABQ3W1J6_9LACO</name>
<accession>A0ABQ3W1J6</accession>
<dbReference type="PROSITE" id="PS51186">
    <property type="entry name" value="GNAT"/>
    <property type="match status" value="1"/>
</dbReference>
<dbReference type="PANTHER" id="PTHR43305:SF1">
    <property type="entry name" value="FAMILY N-ACETYLTRANSFERASE, PUTATIVE (AFU_ORTHOLOGUE AFUA_2G01380)-RELATED"/>
    <property type="match status" value="1"/>
</dbReference>
<dbReference type="Gene3D" id="3.40.630.30">
    <property type="match status" value="1"/>
</dbReference>
<dbReference type="CDD" id="cd04301">
    <property type="entry name" value="NAT_SF"/>
    <property type="match status" value="1"/>
</dbReference>
<dbReference type="SUPFAM" id="SSF55729">
    <property type="entry name" value="Acyl-CoA N-acyltransferases (Nat)"/>
    <property type="match status" value="1"/>
</dbReference>
<dbReference type="RefSeq" id="WP_203630491.1">
    <property type="nucleotide sequence ID" value="NZ_BNJR01000016.1"/>
</dbReference>
<dbReference type="EMBL" id="BNJR01000016">
    <property type="protein sequence ID" value="GHP14498.1"/>
    <property type="molecule type" value="Genomic_DNA"/>
</dbReference>